<evidence type="ECO:0000256" key="14">
    <source>
        <dbReference type="PIRSR" id="PIRSR612803-1"/>
    </source>
</evidence>
<dbReference type="Pfam" id="PF00725">
    <property type="entry name" value="3HCDH"/>
    <property type="match status" value="1"/>
</dbReference>
<comment type="catalytic activity">
    <reaction evidence="12">
        <text>(3S)-hydroxyhexadecanoyl-CoA + NAD(+) = 3-oxohexadecanoyl-CoA + NADH + H(+)</text>
        <dbReference type="Rhea" id="RHEA:31159"/>
        <dbReference type="ChEBI" id="CHEBI:15378"/>
        <dbReference type="ChEBI" id="CHEBI:57349"/>
        <dbReference type="ChEBI" id="CHEBI:57540"/>
        <dbReference type="ChEBI" id="CHEBI:57945"/>
        <dbReference type="ChEBI" id="CHEBI:62613"/>
    </reaction>
    <physiologicalReaction direction="left-to-right" evidence="12">
        <dbReference type="Rhea" id="RHEA:31160"/>
    </physiologicalReaction>
</comment>
<comment type="catalytic activity">
    <reaction evidence="1">
        <text>(3S)-hydroxyhexadecanoyl-CoA = (2E)-hexadecenoyl-CoA + H2O</text>
        <dbReference type="Rhea" id="RHEA:31163"/>
        <dbReference type="ChEBI" id="CHEBI:15377"/>
        <dbReference type="ChEBI" id="CHEBI:61526"/>
        <dbReference type="ChEBI" id="CHEBI:62613"/>
    </reaction>
    <physiologicalReaction direction="right-to-left" evidence="1">
        <dbReference type="Rhea" id="RHEA:31165"/>
    </physiologicalReaction>
</comment>
<evidence type="ECO:0000256" key="7">
    <source>
        <dbReference type="ARBA" id="ARBA00023002"/>
    </source>
</evidence>
<dbReference type="InterPro" id="IPR006176">
    <property type="entry name" value="3-OHacyl-CoA_DH_NAD-bd"/>
</dbReference>
<evidence type="ECO:0000256" key="9">
    <source>
        <dbReference type="ARBA" id="ARBA00023098"/>
    </source>
</evidence>
<dbReference type="InterPro" id="IPR006180">
    <property type="entry name" value="3-OHacyl-CoA_DH_CS"/>
</dbReference>
<dbReference type="InterPro" id="IPR006108">
    <property type="entry name" value="3HC_DH_C"/>
</dbReference>
<dbReference type="Ensembl" id="ENSOKIT00005035182.1">
    <property type="protein sequence ID" value="ENSOKIP00005033318.1"/>
    <property type="gene ID" value="ENSOKIG00005013236.1"/>
</dbReference>
<evidence type="ECO:0000256" key="15">
    <source>
        <dbReference type="PIRSR" id="PIRSR612803-2"/>
    </source>
</evidence>
<feature type="site" description="Important for hydroxyacyl-coenzyme A dehydrogenase activity" evidence="15">
    <location>
        <position position="391"/>
    </location>
</feature>
<evidence type="ECO:0000256" key="12">
    <source>
        <dbReference type="ARBA" id="ARBA00047613"/>
    </source>
</evidence>
<dbReference type="GO" id="GO:0006635">
    <property type="term" value="P:fatty acid beta-oxidation"/>
    <property type="evidence" value="ECO:0007669"/>
    <property type="project" value="UniProtKB-UniPathway"/>
</dbReference>
<evidence type="ECO:0000256" key="10">
    <source>
        <dbReference type="ARBA" id="ARBA00023239"/>
    </source>
</evidence>
<dbReference type="GO" id="GO:0070403">
    <property type="term" value="F:NAD+ binding"/>
    <property type="evidence" value="ECO:0007669"/>
    <property type="project" value="InterPro"/>
</dbReference>
<feature type="domain" description="3-hydroxyacyl-CoA dehydrogenase NAD binding" evidence="17">
    <location>
        <begin position="257"/>
        <end position="434"/>
    </location>
</feature>
<dbReference type="Pfam" id="PF00378">
    <property type="entry name" value="ECH_1"/>
    <property type="match status" value="1"/>
</dbReference>
<dbReference type="GO" id="GO:0004300">
    <property type="term" value="F:enoyl-CoA hydratase activity"/>
    <property type="evidence" value="ECO:0007669"/>
    <property type="project" value="UniProtKB-EC"/>
</dbReference>
<dbReference type="CDD" id="cd06558">
    <property type="entry name" value="crotonase-like"/>
    <property type="match status" value="1"/>
</dbReference>
<evidence type="ECO:0000256" key="8">
    <source>
        <dbReference type="ARBA" id="ARBA00023027"/>
    </source>
</evidence>
<dbReference type="InterPro" id="IPR029045">
    <property type="entry name" value="ClpP/crotonase-like_dom_sf"/>
</dbReference>
<dbReference type="Proteomes" id="UP000694557">
    <property type="component" value="Unassembled WGS sequence"/>
</dbReference>
<gene>
    <name evidence="18" type="primary">hadhab</name>
</gene>
<dbReference type="GO" id="GO:0016507">
    <property type="term" value="C:mitochondrial fatty acid beta-oxidation multienzyme complex"/>
    <property type="evidence" value="ECO:0007669"/>
    <property type="project" value="InterPro"/>
</dbReference>
<comment type="similarity">
    <text evidence="4">In the N-terminal section; belongs to the enoyl-CoA hydratase/isomerase family.</text>
</comment>
<comment type="pathway">
    <text evidence="2">Lipid metabolism; fatty acid beta-oxidation.</text>
</comment>
<dbReference type="Pfam" id="PF02737">
    <property type="entry name" value="3HCDH_N"/>
    <property type="match status" value="1"/>
</dbReference>
<accession>A0A8C7FTY2</accession>
<name>A0A8C7FTY2_ONCKI</name>
<feature type="active site" description="For hydroxyacyl-coenzyme A dehydrogenase activity" evidence="14">
    <location>
        <position position="403"/>
    </location>
</feature>
<evidence type="ECO:0000259" key="17">
    <source>
        <dbReference type="Pfam" id="PF02737"/>
    </source>
</evidence>
<dbReference type="SUPFAM" id="SSF52096">
    <property type="entry name" value="ClpP/crotonase"/>
    <property type="match status" value="1"/>
</dbReference>
<dbReference type="PANTHER" id="PTHR43612:SF3">
    <property type="entry name" value="TRIFUNCTIONAL ENZYME SUBUNIT ALPHA, MITOCHONDRIAL"/>
    <property type="match status" value="1"/>
</dbReference>
<evidence type="ECO:0000256" key="2">
    <source>
        <dbReference type="ARBA" id="ARBA00005005"/>
    </source>
</evidence>
<dbReference type="NCBIfam" id="TIGR02441">
    <property type="entry name" value="fa_ox_alpha_mit"/>
    <property type="match status" value="1"/>
</dbReference>
<protein>
    <recommendedName>
        <fullName evidence="5">enoyl-CoA hydratase</fullName>
        <ecNumber evidence="5">4.2.1.17</ecNumber>
    </recommendedName>
</protein>
<evidence type="ECO:0000313" key="19">
    <source>
        <dbReference type="Proteomes" id="UP000694557"/>
    </source>
</evidence>
<keyword evidence="10" id="KW-0456">Lyase</keyword>
<evidence type="ECO:0000256" key="4">
    <source>
        <dbReference type="ARBA" id="ARBA00008750"/>
    </source>
</evidence>
<keyword evidence="8" id="KW-0520">NAD</keyword>
<dbReference type="AlphaFoldDB" id="A0A8C7FTY2"/>
<dbReference type="InterPro" id="IPR001753">
    <property type="entry name" value="Enoyl-CoA_hydra/iso"/>
</dbReference>
<organism evidence="18 19">
    <name type="scientific">Oncorhynchus kisutch</name>
    <name type="common">Coho salmon</name>
    <name type="synonym">Salmo kisutch</name>
    <dbReference type="NCBI Taxonomy" id="8019"/>
    <lineage>
        <taxon>Eukaryota</taxon>
        <taxon>Metazoa</taxon>
        <taxon>Chordata</taxon>
        <taxon>Craniata</taxon>
        <taxon>Vertebrata</taxon>
        <taxon>Euteleostomi</taxon>
        <taxon>Actinopterygii</taxon>
        <taxon>Neopterygii</taxon>
        <taxon>Teleostei</taxon>
        <taxon>Protacanthopterygii</taxon>
        <taxon>Salmoniformes</taxon>
        <taxon>Salmonidae</taxon>
        <taxon>Salmoninae</taxon>
        <taxon>Oncorhynchus</taxon>
    </lineage>
</organism>
<proteinExistence type="inferred from homology"/>
<dbReference type="InterPro" id="IPR050136">
    <property type="entry name" value="FA_oxidation_alpha_subunit"/>
</dbReference>
<dbReference type="FunFam" id="3.40.50.720:FF:000009">
    <property type="entry name" value="Fatty oxidation complex, alpha subunit"/>
    <property type="match status" value="1"/>
</dbReference>
<comment type="similarity">
    <text evidence="3">In the central section; belongs to the 3-hydroxyacyl-CoA dehydrogenase family.</text>
</comment>
<dbReference type="FunFam" id="1.10.1040.50:FF:000002">
    <property type="entry name" value="Trifunctional enzyme subunit alpha, mitochondrial"/>
    <property type="match status" value="1"/>
</dbReference>
<dbReference type="SUPFAM" id="SSF51735">
    <property type="entry name" value="NAD(P)-binding Rossmann-fold domains"/>
    <property type="match status" value="1"/>
</dbReference>
<evidence type="ECO:0000313" key="18">
    <source>
        <dbReference type="Ensembl" id="ENSOKIP00005033318.1"/>
    </source>
</evidence>
<evidence type="ECO:0000256" key="3">
    <source>
        <dbReference type="ARBA" id="ARBA00007005"/>
    </source>
</evidence>
<dbReference type="SUPFAM" id="SSF48179">
    <property type="entry name" value="6-phosphogluconate dehydrogenase C-terminal domain-like"/>
    <property type="match status" value="2"/>
</dbReference>
<sequence>MNDPTSKVNTLSVQMQNEMIEVFNEVLANDAVQSAVLISSKPGCFIAGADINMIQACNTSEEVTKLSQEGQKMFARIEKSPKPIVAAINGPCLGGGLEVGIPGAFDMMLTGRNIRADKAKKMGLVHQLVDPLGPGLKSPEERTIEYLEEVAIQCAKGITQIQYYVMGIEFVRQQIYKTVTAKVMKMSKGLYPAPLKIIESVKAGLEQGPDSGYLAEAQNFGKLAMTSESNALIGLYHGQVACKKNRFGVPERPVKNLAILGAGLMGAGIAQVTVDKGIHTVLKDTTVEGLSRGQQQVYKGLNDKTKKKTITSFERDFTLASLTGQLDYSGFEKADMVIEAVFEDLNIKHRVIKEVEAVIPPHCIFATNTSALPIKDIAAASIRPEKVIGMHYFSPVDKMQLLEIITTDKTSKDTTASAVAVGLKQGKVIIVVGDGPGFYTTRCLAPMLAEAVRLLQEGVDPKKLDALTTGFGFPVGAATLADEVGIDVAAHVAEDLGKAFGSRFGGGNVEVLKTMVEKGFKGRKSGKGCYVYTPGLKSKDVNPDIEDVLEKYKLTPNPLVSSDSDVQYRLVSRFVNEAVMCLQEGILNGPVEGDIGAVFGLGFPPCLGGPFRFVDTFGANKLVEKMRRYEEVYGNHFTPCQLLLDHAKDSSKRFHK</sequence>
<evidence type="ECO:0000256" key="6">
    <source>
        <dbReference type="ARBA" id="ARBA00022832"/>
    </source>
</evidence>
<evidence type="ECO:0000256" key="11">
    <source>
        <dbReference type="ARBA" id="ARBA00023268"/>
    </source>
</evidence>
<dbReference type="InterPro" id="IPR036291">
    <property type="entry name" value="NAD(P)-bd_dom_sf"/>
</dbReference>
<dbReference type="PANTHER" id="PTHR43612">
    <property type="entry name" value="TRIFUNCTIONAL ENZYME SUBUNIT ALPHA"/>
    <property type="match status" value="1"/>
</dbReference>
<comment type="catalytic activity">
    <reaction evidence="13">
        <text>(3S)-hydroxydecanoyl-CoA + NAD(+) = 3-oxodecanoyl-CoA + NADH + H(+)</text>
        <dbReference type="Rhea" id="RHEA:31187"/>
        <dbReference type="ChEBI" id="CHEBI:15378"/>
        <dbReference type="ChEBI" id="CHEBI:57540"/>
        <dbReference type="ChEBI" id="CHEBI:57945"/>
        <dbReference type="ChEBI" id="CHEBI:62548"/>
        <dbReference type="ChEBI" id="CHEBI:62616"/>
    </reaction>
    <physiologicalReaction direction="left-to-right" evidence="13">
        <dbReference type="Rhea" id="RHEA:31188"/>
    </physiologicalReaction>
</comment>
<evidence type="ECO:0000259" key="16">
    <source>
        <dbReference type="Pfam" id="PF00725"/>
    </source>
</evidence>
<dbReference type="Gene3D" id="3.90.226.10">
    <property type="entry name" value="2-enoyl-CoA Hydratase, Chain A, domain 1"/>
    <property type="match status" value="2"/>
</dbReference>
<dbReference type="EC" id="4.2.1.17" evidence="5"/>
<keyword evidence="7" id="KW-0560">Oxidoreductase</keyword>
<dbReference type="InterPro" id="IPR008927">
    <property type="entry name" value="6-PGluconate_DH-like_C_sf"/>
</dbReference>
<keyword evidence="9" id="KW-0443">Lipid metabolism</keyword>
<feature type="domain" description="3-hydroxyacyl-CoA dehydrogenase C-terminal" evidence="16">
    <location>
        <begin position="437"/>
        <end position="532"/>
    </location>
</feature>
<evidence type="ECO:0000256" key="13">
    <source>
        <dbReference type="ARBA" id="ARBA00048361"/>
    </source>
</evidence>
<reference evidence="18" key="1">
    <citation type="submission" date="2025-08" db="UniProtKB">
        <authorList>
            <consortium name="Ensembl"/>
        </authorList>
    </citation>
    <scope>IDENTIFICATION</scope>
</reference>
<evidence type="ECO:0000256" key="1">
    <source>
        <dbReference type="ARBA" id="ARBA00000469"/>
    </source>
</evidence>
<dbReference type="GO" id="GO:0016509">
    <property type="term" value="F:long-chain (3S)-3-hydroxyacyl-CoA dehydrogenase (NAD+) activity"/>
    <property type="evidence" value="ECO:0007669"/>
    <property type="project" value="TreeGrafter"/>
</dbReference>
<dbReference type="Gene3D" id="3.40.50.720">
    <property type="entry name" value="NAD(P)-binding Rossmann-like Domain"/>
    <property type="match status" value="1"/>
</dbReference>
<evidence type="ECO:0000256" key="5">
    <source>
        <dbReference type="ARBA" id="ARBA00012076"/>
    </source>
</evidence>
<keyword evidence="19" id="KW-1185">Reference proteome</keyword>
<dbReference type="InterPro" id="IPR012803">
    <property type="entry name" value="Fa_ox_alpha_mit"/>
</dbReference>
<keyword evidence="6" id="KW-0276">Fatty acid metabolism</keyword>
<dbReference type="Gene3D" id="1.10.1040.50">
    <property type="match status" value="1"/>
</dbReference>
<reference evidence="18" key="2">
    <citation type="submission" date="2025-09" db="UniProtKB">
        <authorList>
            <consortium name="Ensembl"/>
        </authorList>
    </citation>
    <scope>IDENTIFICATION</scope>
</reference>
<dbReference type="UniPathway" id="UPA00659"/>
<dbReference type="PROSITE" id="PS00067">
    <property type="entry name" value="3HCDH"/>
    <property type="match status" value="1"/>
</dbReference>
<keyword evidence="11" id="KW-0511">Multifunctional enzyme</keyword>
<feature type="site" description="Important for long-chain enoyl-CoA hydratase activity" evidence="15">
    <location>
        <position position="98"/>
    </location>
</feature>
<dbReference type="GeneTree" id="ENSGT00940000154677"/>